<organism evidence="2 3">
    <name type="scientific">Desulfuromonas thiophila</name>
    <dbReference type="NCBI Taxonomy" id="57664"/>
    <lineage>
        <taxon>Bacteria</taxon>
        <taxon>Pseudomonadati</taxon>
        <taxon>Thermodesulfobacteriota</taxon>
        <taxon>Desulfuromonadia</taxon>
        <taxon>Desulfuromonadales</taxon>
        <taxon>Desulfuromonadaceae</taxon>
        <taxon>Desulfuromonas</taxon>
    </lineage>
</organism>
<evidence type="ECO:0000313" key="3">
    <source>
        <dbReference type="Proteomes" id="UP000243205"/>
    </source>
</evidence>
<gene>
    <name evidence="2" type="ORF">SAMN05661003_104113</name>
</gene>
<reference evidence="3" key="1">
    <citation type="submission" date="2016-10" db="EMBL/GenBank/DDBJ databases">
        <authorList>
            <person name="Varghese N."/>
            <person name="Submissions S."/>
        </authorList>
    </citation>
    <scope>NUCLEOTIDE SEQUENCE [LARGE SCALE GENOMIC DNA]</scope>
    <source>
        <strain evidence="3">DSM 8987</strain>
    </source>
</reference>
<name>A0A1G7ALR3_9BACT</name>
<proteinExistence type="predicted"/>
<dbReference type="STRING" id="57664.SAMN05661003_104113"/>
<dbReference type="Pfam" id="PF05598">
    <property type="entry name" value="DUF772"/>
    <property type="match status" value="1"/>
</dbReference>
<protein>
    <submittedName>
        <fullName evidence="2">Transposase domain</fullName>
    </submittedName>
</protein>
<dbReference type="InterPro" id="IPR008490">
    <property type="entry name" value="Transposase_InsH_N"/>
</dbReference>
<dbReference type="EMBL" id="FNAQ01000004">
    <property type="protein sequence ID" value="SDE15779.1"/>
    <property type="molecule type" value="Genomic_DNA"/>
</dbReference>
<evidence type="ECO:0000313" key="2">
    <source>
        <dbReference type="EMBL" id="SDE15779.1"/>
    </source>
</evidence>
<dbReference type="AlphaFoldDB" id="A0A1G7ALR3"/>
<feature type="domain" description="Transposase InsH N-terminal" evidence="1">
    <location>
        <begin position="17"/>
        <end position="86"/>
    </location>
</feature>
<evidence type="ECO:0000259" key="1">
    <source>
        <dbReference type="Pfam" id="PF05598"/>
    </source>
</evidence>
<accession>A0A1G7ALR3</accession>
<dbReference type="Proteomes" id="UP000243205">
    <property type="component" value="Unassembled WGS sequence"/>
</dbReference>
<keyword evidence="3" id="KW-1185">Reference proteome</keyword>
<sequence>MRGDDQNQQALFSYVSPEARVPKNHPLRPIRILVDHALLSISSSLSALYSHTGRPSIAPEQLLRAMVIQILYSIRSERMLVGQLDHLNLNVKIFQSEYLFLGCQQNLAAPTLQAKKYRCDNLQVEITFMPGQHLQHEDPRHYLGRISAPWNHNRG</sequence>